<proteinExistence type="predicted"/>
<name>A0AAV7T547_PLEWA</name>
<dbReference type="AlphaFoldDB" id="A0AAV7T547"/>
<sequence length="129" mass="13248">MGEARYVKGLGPYDGLLQTATDPHDVLALTDPAAPDPEGDGPLKDSLRHPGAEGQSQRLRALPWLNLEATTERGRRVEGSLTESPGDAAKRTTSKSTPEGSRGDITTNAGAGTCHGDPQSSTSGAGGAQ</sequence>
<organism evidence="2 3">
    <name type="scientific">Pleurodeles waltl</name>
    <name type="common">Iberian ribbed newt</name>
    <dbReference type="NCBI Taxonomy" id="8319"/>
    <lineage>
        <taxon>Eukaryota</taxon>
        <taxon>Metazoa</taxon>
        <taxon>Chordata</taxon>
        <taxon>Craniata</taxon>
        <taxon>Vertebrata</taxon>
        <taxon>Euteleostomi</taxon>
        <taxon>Amphibia</taxon>
        <taxon>Batrachia</taxon>
        <taxon>Caudata</taxon>
        <taxon>Salamandroidea</taxon>
        <taxon>Salamandridae</taxon>
        <taxon>Pleurodelinae</taxon>
        <taxon>Pleurodeles</taxon>
    </lineage>
</organism>
<evidence type="ECO:0000256" key="1">
    <source>
        <dbReference type="SAM" id="MobiDB-lite"/>
    </source>
</evidence>
<protein>
    <submittedName>
        <fullName evidence="2">Uncharacterized protein</fullName>
    </submittedName>
</protein>
<dbReference type="Proteomes" id="UP001066276">
    <property type="component" value="Chromosome 4_1"/>
</dbReference>
<feature type="compositionally biased region" description="Polar residues" evidence="1">
    <location>
        <begin position="94"/>
        <end position="110"/>
    </location>
</feature>
<evidence type="ECO:0000313" key="3">
    <source>
        <dbReference type="Proteomes" id="UP001066276"/>
    </source>
</evidence>
<reference evidence="2" key="1">
    <citation type="journal article" date="2022" name="bioRxiv">
        <title>Sequencing and chromosome-scale assembly of the giantPleurodeles waltlgenome.</title>
        <authorList>
            <person name="Brown T."/>
            <person name="Elewa A."/>
            <person name="Iarovenko S."/>
            <person name="Subramanian E."/>
            <person name="Araus A.J."/>
            <person name="Petzold A."/>
            <person name="Susuki M."/>
            <person name="Suzuki K.-i.T."/>
            <person name="Hayashi T."/>
            <person name="Toyoda A."/>
            <person name="Oliveira C."/>
            <person name="Osipova E."/>
            <person name="Leigh N.D."/>
            <person name="Simon A."/>
            <person name="Yun M.H."/>
        </authorList>
    </citation>
    <scope>NUCLEOTIDE SEQUENCE</scope>
    <source>
        <strain evidence="2">20211129_DDA</strain>
        <tissue evidence="2">Liver</tissue>
    </source>
</reference>
<feature type="region of interest" description="Disordered" evidence="1">
    <location>
        <begin position="1"/>
        <end position="129"/>
    </location>
</feature>
<feature type="compositionally biased region" description="Basic and acidic residues" evidence="1">
    <location>
        <begin position="41"/>
        <end position="51"/>
    </location>
</feature>
<dbReference type="EMBL" id="JANPWB010000007">
    <property type="protein sequence ID" value="KAJ1171522.1"/>
    <property type="molecule type" value="Genomic_DNA"/>
</dbReference>
<gene>
    <name evidence="2" type="ORF">NDU88_003383</name>
</gene>
<evidence type="ECO:0000313" key="2">
    <source>
        <dbReference type="EMBL" id="KAJ1171522.1"/>
    </source>
</evidence>
<comment type="caution">
    <text evidence="2">The sequence shown here is derived from an EMBL/GenBank/DDBJ whole genome shotgun (WGS) entry which is preliminary data.</text>
</comment>
<keyword evidence="3" id="KW-1185">Reference proteome</keyword>
<accession>A0AAV7T547</accession>